<dbReference type="PANTHER" id="PTHR44591">
    <property type="entry name" value="STRESS RESPONSE REGULATOR PROTEIN 1"/>
    <property type="match status" value="1"/>
</dbReference>
<protein>
    <submittedName>
        <fullName evidence="4">Response regulator transcription factor</fullName>
    </submittedName>
</protein>
<feature type="domain" description="Response regulatory" evidence="3">
    <location>
        <begin position="4"/>
        <end position="119"/>
    </location>
</feature>
<dbReference type="InterPro" id="IPR050595">
    <property type="entry name" value="Bact_response_regulator"/>
</dbReference>
<evidence type="ECO:0000259" key="3">
    <source>
        <dbReference type="PROSITE" id="PS50110"/>
    </source>
</evidence>
<dbReference type="InterPro" id="IPR007492">
    <property type="entry name" value="LytTR_DNA-bd_dom"/>
</dbReference>
<reference evidence="5" key="1">
    <citation type="journal article" date="2019" name="Int. J. Syst. Evol. Microbiol.">
        <title>The Global Catalogue of Microorganisms (GCM) 10K type strain sequencing project: providing services to taxonomists for standard genome sequencing and annotation.</title>
        <authorList>
            <consortium name="The Broad Institute Genomics Platform"/>
            <consortium name="The Broad Institute Genome Sequencing Center for Infectious Disease"/>
            <person name="Wu L."/>
            <person name="Ma J."/>
        </authorList>
    </citation>
    <scope>NUCLEOTIDE SEQUENCE [LARGE SCALE GENOMIC DNA]</scope>
    <source>
        <strain evidence="5">KCTC 52127</strain>
    </source>
</reference>
<dbReference type="InterPro" id="IPR001789">
    <property type="entry name" value="Sig_transdc_resp-reg_receiver"/>
</dbReference>
<dbReference type="SMART" id="SM00850">
    <property type="entry name" value="LytTR"/>
    <property type="match status" value="1"/>
</dbReference>
<name>A0ABW5LNP5_9FLAO</name>
<comment type="caution">
    <text evidence="4">The sequence shown here is derived from an EMBL/GenBank/DDBJ whole genome shotgun (WGS) entry which is preliminary data.</text>
</comment>
<dbReference type="Gene3D" id="3.40.50.2300">
    <property type="match status" value="1"/>
</dbReference>
<dbReference type="Gene3D" id="2.40.50.1020">
    <property type="entry name" value="LytTr DNA-binding domain"/>
    <property type="match status" value="1"/>
</dbReference>
<dbReference type="EMBL" id="JBHULH010000001">
    <property type="protein sequence ID" value="MFD2565906.1"/>
    <property type="molecule type" value="Genomic_DNA"/>
</dbReference>
<dbReference type="RefSeq" id="WP_379664631.1">
    <property type="nucleotide sequence ID" value="NZ_JBHULH010000001.1"/>
</dbReference>
<keyword evidence="1 2" id="KW-0597">Phosphoprotein</keyword>
<dbReference type="Pfam" id="PF04397">
    <property type="entry name" value="LytTR"/>
    <property type="match status" value="1"/>
</dbReference>
<dbReference type="PROSITE" id="PS50110">
    <property type="entry name" value="RESPONSE_REGULATORY"/>
    <property type="match status" value="1"/>
</dbReference>
<dbReference type="Proteomes" id="UP001597508">
    <property type="component" value="Unassembled WGS sequence"/>
</dbReference>
<keyword evidence="5" id="KW-1185">Reference proteome</keyword>
<evidence type="ECO:0000256" key="2">
    <source>
        <dbReference type="PROSITE-ProRule" id="PRU00169"/>
    </source>
</evidence>
<sequence>MRAHILIVEDEALLYKRLKKVLGKERYTIDDFTPSVEKALERIQKKRPDIVLLDIDLQGKLSGLDLGKMLYETYGILFIYLTGFDDDRTFYEGLNTHHEHFIVKSKPRLNEKEIIRSIHTTLQKRNSETNVFFKNGIMGLIMYLSDMKDTSHKEITKVPVQFSDISFFTVKPFINEDDKQERLKANYLWFQTKDKNYYFLRSSLSDIIGKLPYHFVRINESYIVNISAKHLTGQISESRISVVNQMFTISERYKKEVKNRFKLLYE</sequence>
<evidence type="ECO:0000313" key="5">
    <source>
        <dbReference type="Proteomes" id="UP001597508"/>
    </source>
</evidence>
<organism evidence="4 5">
    <name type="scientific">Pseudotenacibaculum haliotis</name>
    <dbReference type="NCBI Taxonomy" id="1862138"/>
    <lineage>
        <taxon>Bacteria</taxon>
        <taxon>Pseudomonadati</taxon>
        <taxon>Bacteroidota</taxon>
        <taxon>Flavobacteriia</taxon>
        <taxon>Flavobacteriales</taxon>
        <taxon>Flavobacteriaceae</taxon>
        <taxon>Pseudotenacibaculum</taxon>
    </lineage>
</organism>
<gene>
    <name evidence="4" type="ORF">ACFSRZ_00905</name>
</gene>
<accession>A0ABW5LNP5</accession>
<feature type="modified residue" description="4-aspartylphosphate" evidence="2">
    <location>
        <position position="54"/>
    </location>
</feature>
<proteinExistence type="predicted"/>
<evidence type="ECO:0000313" key="4">
    <source>
        <dbReference type="EMBL" id="MFD2565906.1"/>
    </source>
</evidence>
<dbReference type="InterPro" id="IPR011006">
    <property type="entry name" value="CheY-like_superfamily"/>
</dbReference>
<evidence type="ECO:0000256" key="1">
    <source>
        <dbReference type="ARBA" id="ARBA00022553"/>
    </source>
</evidence>
<dbReference type="SMART" id="SM00448">
    <property type="entry name" value="REC"/>
    <property type="match status" value="1"/>
</dbReference>
<dbReference type="PANTHER" id="PTHR44591:SF3">
    <property type="entry name" value="RESPONSE REGULATORY DOMAIN-CONTAINING PROTEIN"/>
    <property type="match status" value="1"/>
</dbReference>
<dbReference type="Pfam" id="PF00072">
    <property type="entry name" value="Response_reg"/>
    <property type="match status" value="1"/>
</dbReference>
<dbReference type="SUPFAM" id="SSF52172">
    <property type="entry name" value="CheY-like"/>
    <property type="match status" value="1"/>
</dbReference>